<evidence type="ECO:0000256" key="6">
    <source>
        <dbReference type="SAM" id="Phobius"/>
    </source>
</evidence>
<comment type="subcellular location">
    <subcellularLocation>
        <location evidence="1">Membrane</location>
        <topology evidence="1">Multi-pass membrane protein</topology>
    </subcellularLocation>
</comment>
<evidence type="ECO:0000313" key="8">
    <source>
        <dbReference type="EMBL" id="APA07194.1"/>
    </source>
</evidence>
<evidence type="ECO:0000256" key="1">
    <source>
        <dbReference type="ARBA" id="ARBA00004141"/>
    </source>
</evidence>
<feature type="transmembrane region" description="Helical" evidence="6">
    <location>
        <begin position="107"/>
        <end position="129"/>
    </location>
</feature>
<feature type="transmembrane region" description="Helical" evidence="6">
    <location>
        <begin position="21"/>
        <end position="42"/>
    </location>
</feature>
<accession>A0A1D9PWX5</accession>
<dbReference type="EMBL" id="CP017815">
    <property type="protein sequence ID" value="APA07194.1"/>
    <property type="molecule type" value="Genomic_DNA"/>
</dbReference>
<feature type="transmembrane region" description="Helical" evidence="6">
    <location>
        <begin position="227"/>
        <end position="250"/>
    </location>
</feature>
<keyword evidence="4 6" id="KW-0472">Membrane</keyword>
<comment type="similarity">
    <text evidence="5">Belongs to the SAT4 family.</text>
</comment>
<dbReference type="InterPro" id="IPR052337">
    <property type="entry name" value="SAT4-like"/>
</dbReference>
<dbReference type="Pfam" id="PF20684">
    <property type="entry name" value="Fung_rhodopsin"/>
    <property type="match status" value="1"/>
</dbReference>
<evidence type="ECO:0000256" key="3">
    <source>
        <dbReference type="ARBA" id="ARBA00022989"/>
    </source>
</evidence>
<evidence type="ECO:0000256" key="5">
    <source>
        <dbReference type="ARBA" id="ARBA00038359"/>
    </source>
</evidence>
<evidence type="ECO:0000256" key="4">
    <source>
        <dbReference type="ARBA" id="ARBA00023136"/>
    </source>
</evidence>
<keyword evidence="2 6" id="KW-0812">Transmembrane</keyword>
<dbReference type="InterPro" id="IPR049326">
    <property type="entry name" value="Rhodopsin_dom_fungi"/>
</dbReference>
<dbReference type="PANTHER" id="PTHR33048">
    <property type="entry name" value="PTH11-LIKE INTEGRAL MEMBRANE PROTEIN (AFU_ORTHOLOGUE AFUA_5G11245)"/>
    <property type="match status" value="1"/>
</dbReference>
<name>A0A1D9PWX5_SCLS1</name>
<evidence type="ECO:0000256" key="2">
    <source>
        <dbReference type="ARBA" id="ARBA00022692"/>
    </source>
</evidence>
<feature type="domain" description="Rhodopsin" evidence="7">
    <location>
        <begin position="5"/>
        <end position="258"/>
    </location>
</feature>
<dbReference type="AlphaFoldDB" id="A0A1D9PWX5"/>
<organism evidence="8 9">
    <name type="scientific">Sclerotinia sclerotiorum (strain ATCC 18683 / 1980 / Ss-1)</name>
    <name type="common">White mold</name>
    <name type="synonym">Whetzelinia sclerotiorum</name>
    <dbReference type="NCBI Taxonomy" id="665079"/>
    <lineage>
        <taxon>Eukaryota</taxon>
        <taxon>Fungi</taxon>
        <taxon>Dikarya</taxon>
        <taxon>Ascomycota</taxon>
        <taxon>Pezizomycotina</taxon>
        <taxon>Leotiomycetes</taxon>
        <taxon>Helotiales</taxon>
        <taxon>Sclerotiniaceae</taxon>
        <taxon>Sclerotinia</taxon>
    </lineage>
</organism>
<dbReference type="PANTHER" id="PTHR33048:SF134">
    <property type="entry name" value="INTEGRAL MEMBRANE PROTEIN"/>
    <property type="match status" value="1"/>
</dbReference>
<proteinExistence type="inferred from homology"/>
<evidence type="ECO:0000259" key="7">
    <source>
        <dbReference type="Pfam" id="PF20684"/>
    </source>
</evidence>
<dbReference type="OrthoDB" id="5393606at2759"/>
<sequence length="317" mass="34965">MCVAMRFWVRKTRKVKLGGDDWTILLGLLLMWAVNGTILNGVSQKIFGYHTKQDPGTGEIIITWKEPLQVEFTTIILLVHTVTLGLIKFSVVLLYRRIFAANRAFNIWSTILCVVIVLWTIAFFFAALFQCGTHFSAFWSSDAAIAQYCDMEPWATTTFCITDVLTDFLILATPVPIVWNLQMSLSARLALCLVFALGILSTISGTIRAVLTGIFELGTEEGFRDLLAANTIIVVWCIVESSSAIIGACLPTARPLFQGKSAESILRSVQSIFSLRSNSQNSSTNRSVRNQGHNLDDEIALRATSKTSQNSVAISAV</sequence>
<feature type="transmembrane region" description="Helical" evidence="6">
    <location>
        <begin position="191"/>
        <end position="215"/>
    </location>
</feature>
<protein>
    <recommendedName>
        <fullName evidence="7">Rhodopsin domain-containing protein</fullName>
    </recommendedName>
</protein>
<reference evidence="9" key="1">
    <citation type="journal article" date="2017" name="Genome Biol. Evol.">
        <title>The complete genome sequence of the phytopathogenic fungus Sclerotinia sclerotiorum reveals insights into the genome architecture of broad host range pathogens.</title>
        <authorList>
            <person name="Derbyshire M."/>
            <person name="Denton-Giles M."/>
            <person name="Hegedus D."/>
            <person name="Seifbarghy S."/>
            <person name="Rollins J."/>
            <person name="van Kan J."/>
            <person name="Seidl M.F."/>
            <person name="Faino L."/>
            <person name="Mbengue M."/>
            <person name="Navaud O."/>
            <person name="Raffaele S."/>
            <person name="Hammond-Kosack K."/>
            <person name="Heard S."/>
            <person name="Oliver R."/>
        </authorList>
    </citation>
    <scope>NUCLEOTIDE SEQUENCE [LARGE SCALE GENOMIC DNA]</scope>
    <source>
        <strain evidence="9">ATCC 18683 / 1980 / Ss-1</strain>
    </source>
</reference>
<feature type="transmembrane region" description="Helical" evidence="6">
    <location>
        <begin position="154"/>
        <end position="179"/>
    </location>
</feature>
<evidence type="ECO:0000313" key="9">
    <source>
        <dbReference type="Proteomes" id="UP000177798"/>
    </source>
</evidence>
<feature type="transmembrane region" description="Helical" evidence="6">
    <location>
        <begin position="72"/>
        <end position="95"/>
    </location>
</feature>
<dbReference type="Proteomes" id="UP000177798">
    <property type="component" value="Chromosome 2"/>
</dbReference>
<dbReference type="GO" id="GO:0016020">
    <property type="term" value="C:membrane"/>
    <property type="evidence" value="ECO:0007669"/>
    <property type="project" value="UniProtKB-SubCell"/>
</dbReference>
<dbReference type="VEuPathDB" id="FungiDB:sscle_02g019640"/>
<gene>
    <name evidence="8" type="ORF">sscle_02g019640</name>
</gene>
<keyword evidence="3 6" id="KW-1133">Transmembrane helix</keyword>